<organism evidence="3 4">
    <name type="scientific">Ampelomyces quisqualis</name>
    <name type="common">Powdery mildew agent</name>
    <dbReference type="NCBI Taxonomy" id="50730"/>
    <lineage>
        <taxon>Eukaryota</taxon>
        <taxon>Fungi</taxon>
        <taxon>Dikarya</taxon>
        <taxon>Ascomycota</taxon>
        <taxon>Pezizomycotina</taxon>
        <taxon>Dothideomycetes</taxon>
        <taxon>Pleosporomycetidae</taxon>
        <taxon>Pleosporales</taxon>
        <taxon>Pleosporineae</taxon>
        <taxon>Phaeosphaeriaceae</taxon>
        <taxon>Ampelomyces</taxon>
    </lineage>
</organism>
<accession>A0A6A5QBY7</accession>
<dbReference type="InterPro" id="IPR000073">
    <property type="entry name" value="AB_hydrolase_1"/>
</dbReference>
<evidence type="ECO:0000313" key="3">
    <source>
        <dbReference type="EMBL" id="KAF1912338.1"/>
    </source>
</evidence>
<proteinExistence type="predicted"/>
<name>A0A6A5QBY7_AMPQU</name>
<keyword evidence="1 3" id="KW-0378">Hydrolase</keyword>
<gene>
    <name evidence="3" type="ORF">BDU57DRAFT_559587</name>
</gene>
<feature type="domain" description="AB hydrolase-1" evidence="2">
    <location>
        <begin position="33"/>
        <end position="134"/>
    </location>
</feature>
<dbReference type="Gene3D" id="3.40.50.1820">
    <property type="entry name" value="alpha/beta hydrolase"/>
    <property type="match status" value="1"/>
</dbReference>
<dbReference type="EMBL" id="ML979140">
    <property type="protein sequence ID" value="KAF1912338.1"/>
    <property type="molecule type" value="Genomic_DNA"/>
</dbReference>
<dbReference type="OrthoDB" id="284184at2759"/>
<evidence type="ECO:0000313" key="4">
    <source>
        <dbReference type="Proteomes" id="UP000800096"/>
    </source>
</evidence>
<dbReference type="SUPFAM" id="SSF53474">
    <property type="entry name" value="alpha/beta-Hydrolases"/>
    <property type="match status" value="1"/>
</dbReference>
<protein>
    <submittedName>
        <fullName evidence="3">Putative hydrolase</fullName>
    </submittedName>
</protein>
<dbReference type="InterPro" id="IPR051340">
    <property type="entry name" value="Haloalkane_dehalogenase"/>
</dbReference>
<dbReference type="PANTHER" id="PTHR42977:SF3">
    <property type="entry name" value="AB HYDROLASE-1 DOMAIN-CONTAINING PROTEIN"/>
    <property type="match status" value="1"/>
</dbReference>
<dbReference type="PANTHER" id="PTHR42977">
    <property type="entry name" value="HYDROLASE-RELATED"/>
    <property type="match status" value="1"/>
</dbReference>
<reference evidence="3" key="1">
    <citation type="journal article" date="2020" name="Stud. Mycol.">
        <title>101 Dothideomycetes genomes: a test case for predicting lifestyles and emergence of pathogens.</title>
        <authorList>
            <person name="Haridas S."/>
            <person name="Albert R."/>
            <person name="Binder M."/>
            <person name="Bloem J."/>
            <person name="Labutti K."/>
            <person name="Salamov A."/>
            <person name="Andreopoulos B."/>
            <person name="Baker S."/>
            <person name="Barry K."/>
            <person name="Bills G."/>
            <person name="Bluhm B."/>
            <person name="Cannon C."/>
            <person name="Castanera R."/>
            <person name="Culley D."/>
            <person name="Daum C."/>
            <person name="Ezra D."/>
            <person name="Gonzalez J."/>
            <person name="Henrissat B."/>
            <person name="Kuo A."/>
            <person name="Liang C."/>
            <person name="Lipzen A."/>
            <person name="Lutzoni F."/>
            <person name="Magnuson J."/>
            <person name="Mondo S."/>
            <person name="Nolan M."/>
            <person name="Ohm R."/>
            <person name="Pangilinan J."/>
            <person name="Park H.-J."/>
            <person name="Ramirez L."/>
            <person name="Alfaro M."/>
            <person name="Sun H."/>
            <person name="Tritt A."/>
            <person name="Yoshinaga Y."/>
            <person name="Zwiers L.-H."/>
            <person name="Turgeon B."/>
            <person name="Goodwin S."/>
            <person name="Spatafora J."/>
            <person name="Crous P."/>
            <person name="Grigoriev I."/>
        </authorList>
    </citation>
    <scope>NUCLEOTIDE SEQUENCE</scope>
    <source>
        <strain evidence="3">HMLAC05119</strain>
    </source>
</reference>
<sequence>MNLVSAGKAVTQYLTLSTGENIFYREAGLTTSPTILLLHSYPPSPHQYRNLIPILSPRYRVIAPDLTGFGFTTAPANDTYTFDSLASTISTFLTEIPTPPEKYSIYIFDYGAPTGFRFALKHPKSIQAIIPQNGNTHVEGLGAFCNTASVRDALRRFMELDGTIDPNSIAPESYTLDQYLLDRPGKKEIQLDLFYDYKTNVEKYPEWQAWFRSSHVLLLAVWGKNDPIFVKPGAEAYKTDLPKAGVHLLDAAHFAVDSHEKEIGALMVRFLKRHVI</sequence>
<dbReference type="AlphaFoldDB" id="A0A6A5QBY7"/>
<dbReference type="InterPro" id="IPR029058">
    <property type="entry name" value="AB_hydrolase_fold"/>
</dbReference>
<dbReference type="Pfam" id="PF00561">
    <property type="entry name" value="Abhydrolase_1"/>
    <property type="match status" value="1"/>
</dbReference>
<keyword evidence="4" id="KW-1185">Reference proteome</keyword>
<dbReference type="GO" id="GO:0004301">
    <property type="term" value="F:epoxide hydrolase activity"/>
    <property type="evidence" value="ECO:0007669"/>
    <property type="project" value="TreeGrafter"/>
</dbReference>
<dbReference type="Proteomes" id="UP000800096">
    <property type="component" value="Unassembled WGS sequence"/>
</dbReference>
<evidence type="ECO:0000256" key="1">
    <source>
        <dbReference type="ARBA" id="ARBA00022801"/>
    </source>
</evidence>
<dbReference type="PRINTS" id="PR00111">
    <property type="entry name" value="ABHYDROLASE"/>
</dbReference>
<evidence type="ECO:0000259" key="2">
    <source>
        <dbReference type="Pfam" id="PF00561"/>
    </source>
</evidence>